<organism evidence="2">
    <name type="scientific">Hordeum vulgare subsp. vulgare</name>
    <name type="common">Domesticated barley</name>
    <dbReference type="NCBI Taxonomy" id="112509"/>
    <lineage>
        <taxon>Eukaryota</taxon>
        <taxon>Viridiplantae</taxon>
        <taxon>Streptophyta</taxon>
        <taxon>Embryophyta</taxon>
        <taxon>Tracheophyta</taxon>
        <taxon>Spermatophyta</taxon>
        <taxon>Magnoliopsida</taxon>
        <taxon>Liliopsida</taxon>
        <taxon>Poales</taxon>
        <taxon>Poaceae</taxon>
        <taxon>BOP clade</taxon>
        <taxon>Pooideae</taxon>
        <taxon>Triticodae</taxon>
        <taxon>Triticeae</taxon>
        <taxon>Hordeinae</taxon>
        <taxon>Hordeum</taxon>
    </lineage>
</organism>
<keyword evidence="1" id="KW-0812">Transmembrane</keyword>
<keyword evidence="1" id="KW-0472">Membrane</keyword>
<dbReference type="EMBL" id="AK374270">
    <property type="protein sequence ID" value="BAK05467.1"/>
    <property type="molecule type" value="mRNA"/>
</dbReference>
<reference evidence="2" key="1">
    <citation type="journal article" date="2011" name="Plant Physiol.">
        <title>Comprehensive sequence analysis of 24,783 barley full-length cDNAs derived from 12 clone libraries.</title>
        <authorList>
            <person name="Matsumoto T."/>
            <person name="Tanaka T."/>
            <person name="Sakai H."/>
            <person name="Amano N."/>
            <person name="Kanamori H."/>
            <person name="Kurita K."/>
            <person name="Kikuta A."/>
            <person name="Kamiya K."/>
            <person name="Yamamoto M."/>
            <person name="Ikawa H."/>
            <person name="Fujii N."/>
            <person name="Hori K."/>
            <person name="Itoh T."/>
            <person name="Sato K."/>
        </authorList>
    </citation>
    <scope>NUCLEOTIDE SEQUENCE</scope>
    <source>
        <tissue evidence="3">Flower</tissue>
    </source>
</reference>
<protein>
    <submittedName>
        <fullName evidence="2">Predicted protein</fullName>
    </submittedName>
</protein>
<dbReference type="AlphaFoldDB" id="F2EDP5"/>
<evidence type="ECO:0000313" key="3">
    <source>
        <dbReference type="EMBL" id="BAK07755.1"/>
    </source>
</evidence>
<keyword evidence="1" id="KW-1133">Transmembrane helix</keyword>
<accession>F2EDP5</accession>
<name>F2EDP5_HORVV</name>
<sequence length="70" mass="8313">MLLIVTLFQLQMLLIESSMQLHSKFFIPRYMMQLQLQSSSSALNYCSFMTRFLCIFACLIWLFLCAVYLE</sequence>
<evidence type="ECO:0000313" key="2">
    <source>
        <dbReference type="EMBL" id="BAK05467.1"/>
    </source>
</evidence>
<feature type="transmembrane region" description="Helical" evidence="1">
    <location>
        <begin position="47"/>
        <end position="69"/>
    </location>
</feature>
<dbReference type="EMBL" id="AK376560">
    <property type="protein sequence ID" value="BAK07755.1"/>
    <property type="molecule type" value="mRNA"/>
</dbReference>
<proteinExistence type="evidence at transcript level"/>
<evidence type="ECO:0000256" key="1">
    <source>
        <dbReference type="SAM" id="Phobius"/>
    </source>
</evidence>